<evidence type="ECO:0000313" key="1">
    <source>
        <dbReference type="EMBL" id="SNX60694.1"/>
    </source>
</evidence>
<reference evidence="1 2" key="1">
    <citation type="submission" date="2017-08" db="EMBL/GenBank/DDBJ databases">
        <authorList>
            <person name="de Groot N.N."/>
        </authorList>
    </citation>
    <scope>NUCLEOTIDE SEQUENCE [LARGE SCALE GENOMIC DNA]</scope>
    <source>
        <strain evidence="1 2">Nm15</strain>
    </source>
</reference>
<accession>A0A285BZF8</accession>
<dbReference type="OrthoDB" id="8550105at2"/>
<dbReference type="RefSeq" id="WP_096293340.1">
    <property type="nucleotide sequence ID" value="NZ_LT907782.1"/>
</dbReference>
<dbReference type="EMBL" id="LT907782">
    <property type="protein sequence ID" value="SNX60694.1"/>
    <property type="molecule type" value="Genomic_DNA"/>
</dbReference>
<dbReference type="Proteomes" id="UP000242498">
    <property type="component" value="Chromosome I"/>
</dbReference>
<organism evidence="1 2">
    <name type="scientific">Nitrosomonas ureae</name>
    <dbReference type="NCBI Taxonomy" id="44577"/>
    <lineage>
        <taxon>Bacteria</taxon>
        <taxon>Pseudomonadati</taxon>
        <taxon>Pseudomonadota</taxon>
        <taxon>Betaproteobacteria</taxon>
        <taxon>Nitrosomonadales</taxon>
        <taxon>Nitrosomonadaceae</taxon>
        <taxon>Nitrosomonas</taxon>
    </lineage>
</organism>
<proteinExistence type="predicted"/>
<evidence type="ECO:0000313" key="2">
    <source>
        <dbReference type="Proteomes" id="UP000242498"/>
    </source>
</evidence>
<sequence>MQDSFTQQIPILLSVRQFADKHSAFSQGSLRNLIFLSQNRNTSRGIIPGNGLDVALIRIGRKLLIDEAKFFQWIDEQQETGK</sequence>
<name>A0A285BZF8_9PROT</name>
<gene>
    <name evidence="1" type="ORF">SAMN06296273_2164</name>
</gene>
<protein>
    <submittedName>
        <fullName evidence="1">Uncharacterized protein</fullName>
    </submittedName>
</protein>
<dbReference type="AlphaFoldDB" id="A0A285BZF8"/>